<evidence type="ECO:0000313" key="14">
    <source>
        <dbReference type="EMBL" id="APV43677.1"/>
    </source>
</evidence>
<dbReference type="AlphaFoldDB" id="A0A1P8F5B7"/>
<keyword evidence="15" id="KW-1185">Reference proteome</keyword>
<dbReference type="OrthoDB" id="9803599at2"/>
<dbReference type="Pfam" id="PF02163">
    <property type="entry name" value="Peptidase_M50"/>
    <property type="match status" value="1"/>
</dbReference>
<keyword evidence="4" id="KW-0645">Protease</keyword>
<dbReference type="Proteomes" id="UP000185934">
    <property type="component" value="Chromosome"/>
</dbReference>
<feature type="transmembrane region" description="Helical" evidence="12">
    <location>
        <begin position="20"/>
        <end position="37"/>
    </location>
</feature>
<evidence type="ECO:0000256" key="12">
    <source>
        <dbReference type="SAM" id="Phobius"/>
    </source>
</evidence>
<keyword evidence="6" id="KW-0479">Metal-binding</keyword>
<dbReference type="SMART" id="SM00228">
    <property type="entry name" value="PDZ"/>
    <property type="match status" value="1"/>
</dbReference>
<organism evidence="14 15">
    <name type="scientific">Dehalogenimonas formicexedens</name>
    <dbReference type="NCBI Taxonomy" id="1839801"/>
    <lineage>
        <taxon>Bacteria</taxon>
        <taxon>Bacillati</taxon>
        <taxon>Chloroflexota</taxon>
        <taxon>Dehalococcoidia</taxon>
        <taxon>Dehalococcoidales</taxon>
        <taxon>Dehalococcoidaceae</taxon>
        <taxon>Dehalogenimonas</taxon>
    </lineage>
</organism>
<comment type="subcellular location">
    <subcellularLocation>
        <location evidence="2">Membrane</location>
        <topology evidence="2">Multi-pass membrane protein</topology>
    </subcellularLocation>
</comment>
<evidence type="ECO:0000256" key="6">
    <source>
        <dbReference type="ARBA" id="ARBA00022723"/>
    </source>
</evidence>
<keyword evidence="5 12" id="KW-0812">Transmembrane</keyword>
<dbReference type="Pfam" id="PF05362">
    <property type="entry name" value="Lon_C"/>
    <property type="match status" value="1"/>
</dbReference>
<keyword evidence="7" id="KW-0378">Hydrolase</keyword>
<dbReference type="RefSeq" id="WP_076003464.1">
    <property type="nucleotide sequence ID" value="NZ_CP018258.1"/>
</dbReference>
<evidence type="ECO:0000313" key="15">
    <source>
        <dbReference type="Proteomes" id="UP000185934"/>
    </source>
</evidence>
<feature type="transmembrane region" description="Helical" evidence="12">
    <location>
        <begin position="184"/>
        <end position="204"/>
    </location>
</feature>
<dbReference type="InterPro" id="IPR020568">
    <property type="entry name" value="Ribosomal_Su5_D2-typ_SF"/>
</dbReference>
<feature type="transmembrane region" description="Helical" evidence="12">
    <location>
        <begin position="248"/>
        <end position="271"/>
    </location>
</feature>
<dbReference type="InterPro" id="IPR014721">
    <property type="entry name" value="Ribsml_uS5_D2-typ_fold_subgr"/>
</dbReference>
<evidence type="ECO:0000256" key="9">
    <source>
        <dbReference type="ARBA" id="ARBA00022989"/>
    </source>
</evidence>
<evidence type="ECO:0000256" key="2">
    <source>
        <dbReference type="ARBA" id="ARBA00004141"/>
    </source>
</evidence>
<dbReference type="InterPro" id="IPR036034">
    <property type="entry name" value="PDZ_sf"/>
</dbReference>
<dbReference type="InterPro" id="IPR008915">
    <property type="entry name" value="Peptidase_M50"/>
</dbReference>
<feature type="domain" description="PDZ" evidence="13">
    <location>
        <begin position="354"/>
        <end position="438"/>
    </location>
</feature>
<dbReference type="PANTHER" id="PTHR39188">
    <property type="entry name" value="MEMBRANE-ASSOCIATED ZINC METALLOPROTEASE M50B"/>
    <property type="match status" value="1"/>
</dbReference>
<dbReference type="GO" id="GO:0006508">
    <property type="term" value="P:proteolysis"/>
    <property type="evidence" value="ECO:0007669"/>
    <property type="project" value="UniProtKB-KW"/>
</dbReference>
<sequence>MNFSGFNVNLGWVKVRLDAIWLLIIPLLFWGITDFYVPLMGSMSNLQTWTIAGAIVLLVLISLLAHVAGHAIAAKLLGDSLPKRTPIYLIAEPAQAWPLARSPGREAISAAAGPIAEMLLAVAAFMVWNQQINPYVSSVALFLAVFNLFVAVFNLIPAFPLDGGRLLRAILWGLFDAPVRGTWLAKWAGFWGIIAVTFWGIVLISQQASLEWPAGLIAFSQAALMAISFVSVKVPLQPSFEEISTRKHGLVTSASLAVLSIMPLGAITVGLMPMNYGLYAPGVTAPVEPMVRVPVEYSHSSDGSLMLTSVIPQAPILFTEWVWGCFDKSVRLAPEEEIFPPNQSVRSQAEEGHHMLFDSQTTATVVGLRLAGYPVTVKSDGVLVESILADSPAHSVLLEGDVITGLNQQPVNSVIELQNLMQGQKEGAEIRLTVLRRGVTLDVLVETLPPAFVGGPVRIGIGGETHVTGFTLPFSVDITPEKIIGGPSAGLMFTLAVYDRVTADDLTKGYRIAGTGTIDINGNVGAIGGVQQKVAAAERAGARYFLTPAENFADASKAAENIIVIQVKTAQAAIDFLNSLPPAG</sequence>
<evidence type="ECO:0000256" key="11">
    <source>
        <dbReference type="ARBA" id="ARBA00023136"/>
    </source>
</evidence>
<evidence type="ECO:0000256" key="5">
    <source>
        <dbReference type="ARBA" id="ARBA00022692"/>
    </source>
</evidence>
<dbReference type="GO" id="GO:0008237">
    <property type="term" value="F:metallopeptidase activity"/>
    <property type="evidence" value="ECO:0007669"/>
    <property type="project" value="UniProtKB-KW"/>
</dbReference>
<feature type="transmembrane region" description="Helical" evidence="12">
    <location>
        <begin position="107"/>
        <end position="128"/>
    </location>
</feature>
<dbReference type="GO" id="GO:0016020">
    <property type="term" value="C:membrane"/>
    <property type="evidence" value="ECO:0007669"/>
    <property type="project" value="UniProtKB-SubCell"/>
</dbReference>
<proteinExistence type="inferred from homology"/>
<name>A0A1P8F5B7_9CHLR</name>
<comment type="similarity">
    <text evidence="3">Belongs to the peptidase M50B family.</text>
</comment>
<feature type="transmembrane region" description="Helical" evidence="12">
    <location>
        <begin position="135"/>
        <end position="156"/>
    </location>
</feature>
<dbReference type="STRING" id="1839801.Dform_00317"/>
<evidence type="ECO:0000256" key="3">
    <source>
        <dbReference type="ARBA" id="ARBA00007931"/>
    </source>
</evidence>
<dbReference type="SUPFAM" id="SSF54211">
    <property type="entry name" value="Ribosomal protein S5 domain 2-like"/>
    <property type="match status" value="1"/>
</dbReference>
<feature type="transmembrane region" description="Helical" evidence="12">
    <location>
        <begin position="216"/>
        <end position="236"/>
    </location>
</feature>
<dbReference type="InterPro" id="IPR001478">
    <property type="entry name" value="PDZ"/>
</dbReference>
<comment type="cofactor">
    <cofactor evidence="1">
        <name>Zn(2+)</name>
        <dbReference type="ChEBI" id="CHEBI:29105"/>
    </cofactor>
</comment>
<feature type="transmembrane region" description="Helical" evidence="12">
    <location>
        <begin position="49"/>
        <end position="73"/>
    </location>
</feature>
<keyword evidence="10" id="KW-0482">Metalloprotease</keyword>
<evidence type="ECO:0000256" key="4">
    <source>
        <dbReference type="ARBA" id="ARBA00022670"/>
    </source>
</evidence>
<reference evidence="15" key="1">
    <citation type="submission" date="2016-11" db="EMBL/GenBank/DDBJ databases">
        <title>Dehalogenimonas formicexedens sp. nov., a chlorinated alkane respiring bacterium isolated from contaminated groundwater.</title>
        <authorList>
            <person name="Key T.A."/>
            <person name="Bowman K.S."/>
            <person name="Lee I."/>
            <person name="Chun J."/>
            <person name="Albuquerque L."/>
            <person name="da Costa M.S."/>
            <person name="Rainey F.A."/>
            <person name="Moe W.M."/>
        </authorList>
    </citation>
    <scope>NUCLEOTIDE SEQUENCE [LARGE SCALE GENOMIC DNA]</scope>
    <source>
        <strain evidence="15">NSZ-14</strain>
    </source>
</reference>
<evidence type="ECO:0000256" key="7">
    <source>
        <dbReference type="ARBA" id="ARBA00022801"/>
    </source>
</evidence>
<keyword evidence="8" id="KW-0862">Zinc</keyword>
<accession>A0A1P8F5B7</accession>
<dbReference type="SUPFAM" id="SSF50156">
    <property type="entry name" value="PDZ domain-like"/>
    <property type="match status" value="1"/>
</dbReference>
<keyword evidence="11 12" id="KW-0472">Membrane</keyword>
<dbReference type="PROSITE" id="PS50106">
    <property type="entry name" value="PDZ"/>
    <property type="match status" value="1"/>
</dbReference>
<dbReference type="InterPro" id="IPR008269">
    <property type="entry name" value="Lon_proteolytic"/>
</dbReference>
<dbReference type="EMBL" id="CP018258">
    <property type="protein sequence ID" value="APV43677.1"/>
    <property type="molecule type" value="Genomic_DNA"/>
</dbReference>
<dbReference type="KEGG" id="dfo:Dform_00317"/>
<evidence type="ECO:0000259" key="13">
    <source>
        <dbReference type="PROSITE" id="PS50106"/>
    </source>
</evidence>
<dbReference type="GO" id="GO:0004252">
    <property type="term" value="F:serine-type endopeptidase activity"/>
    <property type="evidence" value="ECO:0007669"/>
    <property type="project" value="InterPro"/>
</dbReference>
<evidence type="ECO:0000256" key="8">
    <source>
        <dbReference type="ARBA" id="ARBA00022833"/>
    </source>
</evidence>
<dbReference type="Gene3D" id="3.30.230.10">
    <property type="match status" value="1"/>
</dbReference>
<evidence type="ECO:0000256" key="1">
    <source>
        <dbReference type="ARBA" id="ARBA00001947"/>
    </source>
</evidence>
<keyword evidence="9 12" id="KW-1133">Transmembrane helix</keyword>
<evidence type="ECO:0000256" key="10">
    <source>
        <dbReference type="ARBA" id="ARBA00023049"/>
    </source>
</evidence>
<dbReference type="GO" id="GO:0046872">
    <property type="term" value="F:metal ion binding"/>
    <property type="evidence" value="ECO:0007669"/>
    <property type="project" value="UniProtKB-KW"/>
</dbReference>
<gene>
    <name evidence="14" type="ORF">Dform_00317</name>
</gene>
<dbReference type="Pfam" id="PF13180">
    <property type="entry name" value="PDZ_2"/>
    <property type="match status" value="1"/>
</dbReference>
<protein>
    <submittedName>
        <fullName evidence="14">PDZ domain-containing secreted protein</fullName>
    </submittedName>
</protein>
<dbReference type="PANTHER" id="PTHR39188:SF3">
    <property type="entry name" value="STAGE IV SPORULATION PROTEIN FB"/>
    <property type="match status" value="1"/>
</dbReference>
<dbReference type="GO" id="GO:0004176">
    <property type="term" value="F:ATP-dependent peptidase activity"/>
    <property type="evidence" value="ECO:0007669"/>
    <property type="project" value="InterPro"/>
</dbReference>